<dbReference type="Pfam" id="PF00175">
    <property type="entry name" value="NAD_binding_1"/>
    <property type="match status" value="1"/>
</dbReference>
<dbReference type="GO" id="GO:0008941">
    <property type="term" value="F:nitric oxide dioxygenase NAD(P)H activity"/>
    <property type="evidence" value="ECO:0007669"/>
    <property type="project" value="UniProtKB-EC"/>
</dbReference>
<dbReference type="Proteomes" id="UP001270053">
    <property type="component" value="Unassembled WGS sequence"/>
</dbReference>
<evidence type="ECO:0000256" key="13">
    <source>
        <dbReference type="ARBA" id="ARBA00023002"/>
    </source>
</evidence>
<keyword evidence="15" id="KW-0520">NAD</keyword>
<keyword evidence="27" id="KW-1185">Reference proteome</keyword>
<dbReference type="RefSeq" id="WP_229974906.1">
    <property type="nucleotide sequence ID" value="NZ_CP087133.1"/>
</dbReference>
<dbReference type="InterPro" id="IPR017938">
    <property type="entry name" value="Riboflavin_synthase-like_b-brl"/>
</dbReference>
<dbReference type="CDD" id="cd06184">
    <property type="entry name" value="flavohem_like_fad_nad_binding"/>
    <property type="match status" value="1"/>
</dbReference>
<evidence type="ECO:0000259" key="22">
    <source>
        <dbReference type="PROSITE" id="PS01033"/>
    </source>
</evidence>
<dbReference type="EMBL" id="JAWXVH010000003">
    <property type="protein sequence ID" value="MDX6185678.1"/>
    <property type="molecule type" value="Genomic_DNA"/>
</dbReference>
<accession>A0AAJ2SGK0</accession>
<evidence type="ECO:0000256" key="14">
    <source>
        <dbReference type="ARBA" id="ARBA00023004"/>
    </source>
</evidence>
<dbReference type="InterPro" id="IPR001709">
    <property type="entry name" value="Flavoprot_Pyr_Nucl_cyt_Rdtase"/>
</dbReference>
<dbReference type="GO" id="GO:0071949">
    <property type="term" value="F:FAD binding"/>
    <property type="evidence" value="ECO:0007669"/>
    <property type="project" value="TreeGrafter"/>
</dbReference>
<evidence type="ECO:0000313" key="26">
    <source>
        <dbReference type="Proteomes" id="UP001270053"/>
    </source>
</evidence>
<dbReference type="SUPFAM" id="SSF52343">
    <property type="entry name" value="Ferredoxin reductase-like, C-terminal NADP-linked domain"/>
    <property type="match status" value="1"/>
</dbReference>
<gene>
    <name evidence="25" type="primary">hmpA</name>
    <name evidence="24" type="ORF">SGQ18_09575</name>
    <name evidence="25" type="ORF">SGQ44_07915</name>
</gene>
<protein>
    <recommendedName>
        <fullName evidence="6">Flavohemoprotein</fullName>
        <ecNumber evidence="5">1.14.12.17</ecNumber>
    </recommendedName>
    <alternativeName>
        <fullName evidence="17">Flavohemoglobin</fullName>
    </alternativeName>
    <alternativeName>
        <fullName evidence="16">Hemoglobin-like protein</fullName>
    </alternativeName>
    <alternativeName>
        <fullName evidence="18">Nitric oxide dioxygenase</fullName>
    </alternativeName>
</protein>
<evidence type="ECO:0000256" key="17">
    <source>
        <dbReference type="ARBA" id="ARBA00030929"/>
    </source>
</evidence>
<dbReference type="Pfam" id="PF00042">
    <property type="entry name" value="Globin"/>
    <property type="match status" value="1"/>
</dbReference>
<keyword evidence="14" id="KW-0408">Iron</keyword>
<evidence type="ECO:0000313" key="25">
    <source>
        <dbReference type="EMBL" id="MDX6185678.1"/>
    </source>
</evidence>
<evidence type="ECO:0000256" key="6">
    <source>
        <dbReference type="ARBA" id="ARBA00014637"/>
    </source>
</evidence>
<keyword evidence="9" id="KW-0285">Flavoprotein</keyword>
<dbReference type="CDD" id="cd14779">
    <property type="entry name" value="FHP_Ae-globin-like"/>
    <property type="match status" value="1"/>
</dbReference>
<dbReference type="PANTHER" id="PTHR43396">
    <property type="entry name" value="FLAVOHEMOPROTEIN"/>
    <property type="match status" value="1"/>
</dbReference>
<sequence length="402" mass="45472">MNTAQKELIKATIPILRTGGEALTAHFYDRMFRHSPELKEVFNMGNQANGKQKMALANAVLAYAENIENPEVLINVLKGIGSKHTSLNIKPEHYKIVGTHLIASIEEVIGHLATSEILEAWTIAYNQLAAIMINLEENIYQENKQKSGGWIGWRKFIIKKIVEESTEIKSFYLYPEDGKSVADYNPGQFVSVQVYVPELDLLQPRQYSLSSAHNSDHYRISVKKESSINDNPAGIVSNTLHSKLEGDSVMLSSPAGIFFHNKESNEPIVLISGGIGITPMLSILETNKIKVEKSKTVWIHSCRNQSVQAFNNDVETIDKDADWLRTFVFYEDIEESELRENVIKGRIDLEICKDSILLDKARYYICGPELFIKAQYNSLLNLNVDKENIFYEEFSPGLINLN</sequence>
<dbReference type="SUPFAM" id="SSF63380">
    <property type="entry name" value="Riboflavin synthase domain-like"/>
    <property type="match status" value="1"/>
</dbReference>
<keyword evidence="7 21" id="KW-0349">Heme</keyword>
<comment type="caution">
    <text evidence="25">The sequence shown here is derived from an EMBL/GenBank/DDBJ whole genome shotgun (WGS) entry which is preliminary data.</text>
</comment>
<dbReference type="InterPro" id="IPR001433">
    <property type="entry name" value="OxRdtase_FAD/NAD-bd"/>
</dbReference>
<evidence type="ECO:0000256" key="16">
    <source>
        <dbReference type="ARBA" id="ARBA00030024"/>
    </source>
</evidence>
<evidence type="ECO:0000256" key="15">
    <source>
        <dbReference type="ARBA" id="ARBA00023027"/>
    </source>
</evidence>
<proteinExistence type="inferred from homology"/>
<dbReference type="InterPro" id="IPR012292">
    <property type="entry name" value="Globin/Proto"/>
</dbReference>
<dbReference type="GO" id="GO:0019825">
    <property type="term" value="F:oxygen binding"/>
    <property type="evidence" value="ECO:0007669"/>
    <property type="project" value="InterPro"/>
</dbReference>
<comment type="catalytic activity">
    <reaction evidence="20">
        <text>2 nitric oxide + NADPH + 2 O2 = 2 nitrate + NADP(+) + H(+)</text>
        <dbReference type="Rhea" id="RHEA:19465"/>
        <dbReference type="ChEBI" id="CHEBI:15378"/>
        <dbReference type="ChEBI" id="CHEBI:15379"/>
        <dbReference type="ChEBI" id="CHEBI:16480"/>
        <dbReference type="ChEBI" id="CHEBI:17632"/>
        <dbReference type="ChEBI" id="CHEBI:57783"/>
        <dbReference type="ChEBI" id="CHEBI:58349"/>
        <dbReference type="EC" id="1.14.12.17"/>
    </reaction>
</comment>
<dbReference type="SUPFAM" id="SSF46458">
    <property type="entry name" value="Globin-like"/>
    <property type="match status" value="1"/>
</dbReference>
<comment type="similarity">
    <text evidence="4">Belongs to the globin family. Two-domain flavohemoproteins subfamily.</text>
</comment>
<evidence type="ECO:0000256" key="11">
    <source>
        <dbReference type="ARBA" id="ARBA00022827"/>
    </source>
</evidence>
<dbReference type="InterPro" id="IPR039261">
    <property type="entry name" value="FNR_nucleotide-bd"/>
</dbReference>
<evidence type="ECO:0000256" key="1">
    <source>
        <dbReference type="ARBA" id="ARBA00001970"/>
    </source>
</evidence>
<dbReference type="GO" id="GO:0046210">
    <property type="term" value="P:nitric oxide catabolic process"/>
    <property type="evidence" value="ECO:0007669"/>
    <property type="project" value="TreeGrafter"/>
</dbReference>
<reference evidence="25 27" key="1">
    <citation type="submission" date="2023-11" db="EMBL/GenBank/DDBJ databases">
        <title>Unpublished Manusciprt.</title>
        <authorList>
            <person name="Saticioglu I.B."/>
            <person name="Ay H."/>
            <person name="Ajmi N."/>
            <person name="Altun S."/>
            <person name="Duman M."/>
        </authorList>
    </citation>
    <scope>NUCLEOTIDE SEQUENCE</scope>
    <source>
        <strain evidence="24 27">Fl-33</strain>
        <strain evidence="25">Fl-77</strain>
    </source>
</reference>
<comment type="similarity">
    <text evidence="3">In the C-terminal section; belongs to the flavoprotein pyridine nucleotide cytochrome reductase family.</text>
</comment>
<organism evidence="25 26">
    <name type="scientific">Flavobacterium flavipigmentatum</name>
    <dbReference type="NCBI Taxonomy" id="2893884"/>
    <lineage>
        <taxon>Bacteria</taxon>
        <taxon>Pseudomonadati</taxon>
        <taxon>Bacteroidota</taxon>
        <taxon>Flavobacteriia</taxon>
        <taxon>Flavobacteriales</taxon>
        <taxon>Flavobacteriaceae</taxon>
        <taxon>Flavobacterium</taxon>
    </lineage>
</organism>
<evidence type="ECO:0000256" key="19">
    <source>
        <dbReference type="ARBA" id="ARBA00048649"/>
    </source>
</evidence>
<dbReference type="NCBIfam" id="NF009805">
    <property type="entry name" value="PRK13289.1"/>
    <property type="match status" value="1"/>
</dbReference>
<evidence type="ECO:0000256" key="12">
    <source>
        <dbReference type="ARBA" id="ARBA00022857"/>
    </source>
</evidence>
<dbReference type="GO" id="GO:0005344">
    <property type="term" value="F:oxygen carrier activity"/>
    <property type="evidence" value="ECO:0007669"/>
    <property type="project" value="UniProtKB-KW"/>
</dbReference>
<dbReference type="Gene3D" id="1.10.490.10">
    <property type="entry name" value="Globins"/>
    <property type="match status" value="1"/>
</dbReference>
<comment type="catalytic activity">
    <reaction evidence="19">
        <text>2 nitric oxide + NADH + 2 O2 = 2 nitrate + NAD(+) + H(+)</text>
        <dbReference type="Rhea" id="RHEA:19469"/>
        <dbReference type="ChEBI" id="CHEBI:15378"/>
        <dbReference type="ChEBI" id="CHEBI:15379"/>
        <dbReference type="ChEBI" id="CHEBI:16480"/>
        <dbReference type="ChEBI" id="CHEBI:17632"/>
        <dbReference type="ChEBI" id="CHEBI:57540"/>
        <dbReference type="ChEBI" id="CHEBI:57945"/>
        <dbReference type="EC" id="1.14.12.17"/>
    </reaction>
</comment>
<keyword evidence="13 25" id="KW-0560">Oxidoreductase</keyword>
<evidence type="ECO:0000256" key="9">
    <source>
        <dbReference type="ARBA" id="ARBA00022630"/>
    </source>
</evidence>
<comment type="cofactor">
    <cofactor evidence="1">
        <name>heme b</name>
        <dbReference type="ChEBI" id="CHEBI:60344"/>
    </cofactor>
</comment>
<dbReference type="PROSITE" id="PS51384">
    <property type="entry name" value="FAD_FR"/>
    <property type="match status" value="1"/>
</dbReference>
<dbReference type="PRINTS" id="PR00371">
    <property type="entry name" value="FPNCR"/>
</dbReference>
<dbReference type="InterPro" id="IPR000971">
    <property type="entry name" value="Globin"/>
</dbReference>
<dbReference type="InterPro" id="IPR009050">
    <property type="entry name" value="Globin-like_sf"/>
</dbReference>
<dbReference type="EC" id="1.14.12.17" evidence="5"/>
<comment type="cofactor">
    <cofactor evidence="2">
        <name>FAD</name>
        <dbReference type="ChEBI" id="CHEBI:57692"/>
    </cofactor>
</comment>
<evidence type="ECO:0000256" key="7">
    <source>
        <dbReference type="ARBA" id="ARBA00022617"/>
    </source>
</evidence>
<evidence type="ECO:0000256" key="2">
    <source>
        <dbReference type="ARBA" id="ARBA00001974"/>
    </source>
</evidence>
<dbReference type="AlphaFoldDB" id="A0AAJ2SGK0"/>
<dbReference type="Pfam" id="PF00970">
    <property type="entry name" value="FAD_binding_6"/>
    <property type="match status" value="1"/>
</dbReference>
<dbReference type="Proteomes" id="UP001278738">
    <property type="component" value="Unassembled WGS sequence"/>
</dbReference>
<evidence type="ECO:0000256" key="4">
    <source>
        <dbReference type="ARBA" id="ARBA00008414"/>
    </source>
</evidence>
<dbReference type="Gene3D" id="2.40.30.10">
    <property type="entry name" value="Translation factors"/>
    <property type="match status" value="1"/>
</dbReference>
<feature type="domain" description="Globin" evidence="22">
    <location>
        <begin position="1"/>
        <end position="137"/>
    </location>
</feature>
<evidence type="ECO:0000259" key="23">
    <source>
        <dbReference type="PROSITE" id="PS51384"/>
    </source>
</evidence>
<evidence type="ECO:0000256" key="8">
    <source>
        <dbReference type="ARBA" id="ARBA00022621"/>
    </source>
</evidence>
<dbReference type="EMBL" id="JAWXVG010000003">
    <property type="protein sequence ID" value="MDX6182409.1"/>
    <property type="molecule type" value="Genomic_DNA"/>
</dbReference>
<dbReference type="InterPro" id="IPR008333">
    <property type="entry name" value="Cbr1-like_FAD-bd_dom"/>
</dbReference>
<dbReference type="GO" id="GO:0071500">
    <property type="term" value="P:cellular response to nitrosative stress"/>
    <property type="evidence" value="ECO:0007669"/>
    <property type="project" value="TreeGrafter"/>
</dbReference>
<dbReference type="PANTHER" id="PTHR43396:SF3">
    <property type="entry name" value="FLAVOHEMOPROTEIN"/>
    <property type="match status" value="1"/>
</dbReference>
<keyword evidence="21" id="KW-0813">Transport</keyword>
<dbReference type="FunFam" id="1.10.490.10:FF:000003">
    <property type="entry name" value="Flavohemoprotein"/>
    <property type="match status" value="1"/>
</dbReference>
<dbReference type="FunFam" id="3.40.50.80:FF:000010">
    <property type="entry name" value="Flavohemoprotein"/>
    <property type="match status" value="1"/>
</dbReference>
<keyword evidence="10" id="KW-0479">Metal-binding</keyword>
<evidence type="ECO:0000256" key="18">
    <source>
        <dbReference type="ARBA" id="ARBA00033187"/>
    </source>
</evidence>
<evidence type="ECO:0000256" key="10">
    <source>
        <dbReference type="ARBA" id="ARBA00022723"/>
    </source>
</evidence>
<keyword evidence="8 21" id="KW-0561">Oxygen transport</keyword>
<evidence type="ECO:0000256" key="21">
    <source>
        <dbReference type="RuleBase" id="RU000356"/>
    </source>
</evidence>
<dbReference type="GO" id="GO:0020037">
    <property type="term" value="F:heme binding"/>
    <property type="evidence" value="ECO:0007669"/>
    <property type="project" value="InterPro"/>
</dbReference>
<dbReference type="PRINTS" id="PR00409">
    <property type="entry name" value="PHDIOXRDTASE"/>
</dbReference>
<evidence type="ECO:0000313" key="24">
    <source>
        <dbReference type="EMBL" id="MDX6182409.1"/>
    </source>
</evidence>
<evidence type="ECO:0000256" key="3">
    <source>
        <dbReference type="ARBA" id="ARBA00006401"/>
    </source>
</evidence>
<name>A0AAJ2SGK0_9FLAO</name>
<keyword evidence="12" id="KW-0521">NADP</keyword>
<evidence type="ECO:0000313" key="27">
    <source>
        <dbReference type="Proteomes" id="UP001278738"/>
    </source>
</evidence>
<evidence type="ECO:0000256" key="20">
    <source>
        <dbReference type="ARBA" id="ARBA00049433"/>
    </source>
</evidence>
<dbReference type="GO" id="GO:0046872">
    <property type="term" value="F:metal ion binding"/>
    <property type="evidence" value="ECO:0007669"/>
    <property type="project" value="UniProtKB-KW"/>
</dbReference>
<dbReference type="InterPro" id="IPR017927">
    <property type="entry name" value="FAD-bd_FR_type"/>
</dbReference>
<dbReference type="PROSITE" id="PS01033">
    <property type="entry name" value="GLOBIN"/>
    <property type="match status" value="1"/>
</dbReference>
<evidence type="ECO:0000256" key="5">
    <source>
        <dbReference type="ARBA" id="ARBA00012229"/>
    </source>
</evidence>
<dbReference type="FunFam" id="2.40.30.10:FF:000034">
    <property type="entry name" value="Flavohemoprotein"/>
    <property type="match status" value="1"/>
</dbReference>
<keyword evidence="11" id="KW-0274">FAD</keyword>
<feature type="domain" description="FAD-binding FR-type" evidence="23">
    <location>
        <begin position="151"/>
        <end position="261"/>
    </location>
</feature>
<dbReference type="Gene3D" id="3.40.50.80">
    <property type="entry name" value="Nucleotide-binding domain of ferredoxin-NADP reductase (FNR) module"/>
    <property type="match status" value="1"/>
</dbReference>